<evidence type="ECO:0000259" key="1">
    <source>
        <dbReference type="Pfam" id="PF24626"/>
    </source>
</evidence>
<feature type="non-terminal residue" evidence="2">
    <location>
        <position position="1"/>
    </location>
</feature>
<evidence type="ECO:0000313" key="2">
    <source>
        <dbReference type="EMBL" id="MCI64959.1"/>
    </source>
</evidence>
<feature type="non-terminal residue" evidence="2">
    <location>
        <position position="84"/>
    </location>
</feature>
<dbReference type="InterPro" id="IPR056924">
    <property type="entry name" value="SH3_Tf2-1"/>
</dbReference>
<dbReference type="Proteomes" id="UP000265520">
    <property type="component" value="Unassembled WGS sequence"/>
</dbReference>
<organism evidence="2 3">
    <name type="scientific">Trifolium medium</name>
    <dbReference type="NCBI Taxonomy" id="97028"/>
    <lineage>
        <taxon>Eukaryota</taxon>
        <taxon>Viridiplantae</taxon>
        <taxon>Streptophyta</taxon>
        <taxon>Embryophyta</taxon>
        <taxon>Tracheophyta</taxon>
        <taxon>Spermatophyta</taxon>
        <taxon>Magnoliopsida</taxon>
        <taxon>eudicotyledons</taxon>
        <taxon>Gunneridae</taxon>
        <taxon>Pentapetalae</taxon>
        <taxon>rosids</taxon>
        <taxon>fabids</taxon>
        <taxon>Fabales</taxon>
        <taxon>Fabaceae</taxon>
        <taxon>Papilionoideae</taxon>
        <taxon>50 kb inversion clade</taxon>
        <taxon>NPAAA clade</taxon>
        <taxon>Hologalegina</taxon>
        <taxon>IRL clade</taxon>
        <taxon>Trifolieae</taxon>
        <taxon>Trifolium</taxon>
    </lineage>
</organism>
<evidence type="ECO:0000313" key="3">
    <source>
        <dbReference type="Proteomes" id="UP000265520"/>
    </source>
</evidence>
<feature type="domain" description="Tf2-1-like SH3-like" evidence="1">
    <location>
        <begin position="1"/>
        <end position="36"/>
    </location>
</feature>
<accession>A0A392TVI1</accession>
<reference evidence="2 3" key="1">
    <citation type="journal article" date="2018" name="Front. Plant Sci.">
        <title>Red Clover (Trifolium pratense) and Zigzag Clover (T. medium) - A Picture of Genomic Similarities and Differences.</title>
        <authorList>
            <person name="Dluhosova J."/>
            <person name="Istvanek J."/>
            <person name="Nedelnik J."/>
            <person name="Repkova J."/>
        </authorList>
    </citation>
    <scope>NUCLEOTIDE SEQUENCE [LARGE SCALE GENOMIC DNA]</scope>
    <source>
        <strain evidence="3">cv. 10/8</strain>
        <tissue evidence="2">Leaf</tissue>
    </source>
</reference>
<proteinExistence type="predicted"/>
<dbReference type="EMBL" id="LXQA010666693">
    <property type="protein sequence ID" value="MCI64959.1"/>
    <property type="molecule type" value="Genomic_DNA"/>
</dbReference>
<dbReference type="AlphaFoldDB" id="A0A392TVI1"/>
<protein>
    <recommendedName>
        <fullName evidence="1">Tf2-1-like SH3-like domain-containing protein</fullName>
    </recommendedName>
</protein>
<dbReference type="Pfam" id="PF24626">
    <property type="entry name" value="SH3_Tf2-1"/>
    <property type="match status" value="1"/>
</dbReference>
<sequence length="84" mass="9187">PFKILQRIGDVAFKLQLPPSSKIHSVFHASQLKPFHGTAESPPTLPSSSTTRPTPVAVLDWKTNGDLPPQVLIQWSDAFPEDAT</sequence>
<keyword evidence="3" id="KW-1185">Reference proteome</keyword>
<name>A0A392TVI1_9FABA</name>
<comment type="caution">
    <text evidence="2">The sequence shown here is derived from an EMBL/GenBank/DDBJ whole genome shotgun (WGS) entry which is preliminary data.</text>
</comment>